<proteinExistence type="predicted"/>
<accession>A0A316G2A3</accession>
<dbReference type="InterPro" id="IPR003959">
    <property type="entry name" value="ATPase_AAA_core"/>
</dbReference>
<dbReference type="GO" id="GO:0016887">
    <property type="term" value="F:ATP hydrolysis activity"/>
    <property type="evidence" value="ECO:0007669"/>
    <property type="project" value="InterPro"/>
</dbReference>
<sequence>MGILINRVRLRNFKSIASCDVRLTDLCALVGVNGAGKSNFLDSFSFVSDACNSTLETAIRNRGGLGAVRRRSEGHPNNFGMSFSVNLSGGLNAFFAFEISATPGGRFEVSRERAAISESDGIGVAEYEIKRGDLNKFTISGAKPDVRPDRLFLTSVSGLRPFDLLFDALAGISIYDINPEDFRYPQPHEAGDVLSPSGQNLASVFRRLSDSSSETYDRIGEYLQKIVSSVVGVQPKSLGPTETIQFQQFVQNSKHPWKFDALNMSNGTLRSLGVLTALFHREVLAEGQTPFIGVEEPEGTIHPGAAAVLMDAIIEASKSRQILLTTHSPELLDHEGIDEENLFIVTSERNESWIGNADSASREAMRKSLLTAGELLRTNQLSPENASDRMLKQSDLFSS</sequence>
<dbReference type="GO" id="GO:0005524">
    <property type="term" value="F:ATP binding"/>
    <property type="evidence" value="ECO:0007669"/>
    <property type="project" value="InterPro"/>
</dbReference>
<keyword evidence="3" id="KW-1185">Reference proteome</keyword>
<evidence type="ECO:0000313" key="2">
    <source>
        <dbReference type="EMBL" id="PWK55061.1"/>
    </source>
</evidence>
<name>A0A316G2A3_9RHOB</name>
<dbReference type="PANTHER" id="PTHR40396:SF1">
    <property type="entry name" value="ATPASE AAA-TYPE CORE DOMAIN-CONTAINING PROTEIN"/>
    <property type="match status" value="1"/>
</dbReference>
<dbReference type="Pfam" id="PF13304">
    <property type="entry name" value="AAA_21"/>
    <property type="match status" value="1"/>
</dbReference>
<dbReference type="SUPFAM" id="SSF52540">
    <property type="entry name" value="P-loop containing nucleoside triphosphate hydrolases"/>
    <property type="match status" value="1"/>
</dbReference>
<dbReference type="AlphaFoldDB" id="A0A316G2A3"/>
<protein>
    <submittedName>
        <fullName evidence="2">Putative ATPase</fullName>
    </submittedName>
</protein>
<dbReference type="RefSeq" id="WP_164721761.1">
    <property type="nucleotide sequence ID" value="NZ_CP034588.1"/>
</dbReference>
<evidence type="ECO:0000259" key="1">
    <source>
        <dbReference type="Pfam" id="PF13304"/>
    </source>
</evidence>
<dbReference type="PIRSF" id="PIRSF029347">
    <property type="entry name" value="RecF"/>
    <property type="match status" value="1"/>
</dbReference>
<reference evidence="2 3" key="1">
    <citation type="submission" date="2018-05" db="EMBL/GenBank/DDBJ databases">
        <title>Genomic Encyclopedia of Type Strains, Phase IV (KMG-IV): sequencing the most valuable type-strain genomes for metagenomic binning, comparative biology and taxonomic classification.</title>
        <authorList>
            <person name="Goeker M."/>
        </authorList>
    </citation>
    <scope>NUCLEOTIDE SEQUENCE [LARGE SCALE GENOMIC DNA]</scope>
    <source>
        <strain evidence="2 3">DSM 103371</strain>
    </source>
</reference>
<dbReference type="InterPro" id="IPR014555">
    <property type="entry name" value="RecF-like"/>
</dbReference>
<comment type="caution">
    <text evidence="2">The sequence shown here is derived from an EMBL/GenBank/DDBJ whole genome shotgun (WGS) entry which is preliminary data.</text>
</comment>
<evidence type="ECO:0000313" key="3">
    <source>
        <dbReference type="Proteomes" id="UP000245390"/>
    </source>
</evidence>
<organism evidence="2 3">
    <name type="scientific">Silicimonas algicola</name>
    <dbReference type="NCBI Taxonomy" id="1826607"/>
    <lineage>
        <taxon>Bacteria</taxon>
        <taxon>Pseudomonadati</taxon>
        <taxon>Pseudomonadota</taxon>
        <taxon>Alphaproteobacteria</taxon>
        <taxon>Rhodobacterales</taxon>
        <taxon>Paracoccaceae</taxon>
    </lineage>
</organism>
<dbReference type="Proteomes" id="UP000245390">
    <property type="component" value="Unassembled WGS sequence"/>
</dbReference>
<gene>
    <name evidence="2" type="ORF">C8D95_109149</name>
</gene>
<dbReference type="PANTHER" id="PTHR40396">
    <property type="entry name" value="ATPASE-LIKE PROTEIN"/>
    <property type="match status" value="1"/>
</dbReference>
<feature type="domain" description="ATPase AAA-type core" evidence="1">
    <location>
        <begin position="28"/>
        <end position="333"/>
    </location>
</feature>
<dbReference type="InterPro" id="IPR027417">
    <property type="entry name" value="P-loop_NTPase"/>
</dbReference>
<dbReference type="Gene3D" id="3.40.50.300">
    <property type="entry name" value="P-loop containing nucleotide triphosphate hydrolases"/>
    <property type="match status" value="2"/>
</dbReference>
<dbReference type="EMBL" id="QGGV01000009">
    <property type="protein sequence ID" value="PWK55061.1"/>
    <property type="molecule type" value="Genomic_DNA"/>
</dbReference>